<dbReference type="EMBL" id="JAAMPC010000012">
    <property type="protein sequence ID" value="KAG2274534.1"/>
    <property type="molecule type" value="Genomic_DNA"/>
</dbReference>
<protein>
    <submittedName>
        <fullName evidence="1">Uncharacterized protein</fullName>
    </submittedName>
</protein>
<keyword evidence="2" id="KW-1185">Reference proteome</keyword>
<comment type="caution">
    <text evidence="1">The sequence shown here is derived from an EMBL/GenBank/DDBJ whole genome shotgun (WGS) entry which is preliminary data.</text>
</comment>
<sequence>MKDNFPPLLLTLFCQDDDTQALMLLVMLSYTRDAVEIDTAVGEGFLQIWCDGDVFELGPVDGVGFMGGRCPRVFVGDPSGGSVGTKAVVRKVLEPGSILFPVCSDRRCFTNFFPDLGFGPGD</sequence>
<evidence type="ECO:0000313" key="2">
    <source>
        <dbReference type="Proteomes" id="UP000886595"/>
    </source>
</evidence>
<dbReference type="AlphaFoldDB" id="A0A8X7QPW0"/>
<organism evidence="1 2">
    <name type="scientific">Brassica carinata</name>
    <name type="common">Ethiopian mustard</name>
    <name type="synonym">Abyssinian cabbage</name>
    <dbReference type="NCBI Taxonomy" id="52824"/>
    <lineage>
        <taxon>Eukaryota</taxon>
        <taxon>Viridiplantae</taxon>
        <taxon>Streptophyta</taxon>
        <taxon>Embryophyta</taxon>
        <taxon>Tracheophyta</taxon>
        <taxon>Spermatophyta</taxon>
        <taxon>Magnoliopsida</taxon>
        <taxon>eudicotyledons</taxon>
        <taxon>Gunneridae</taxon>
        <taxon>Pentapetalae</taxon>
        <taxon>rosids</taxon>
        <taxon>malvids</taxon>
        <taxon>Brassicales</taxon>
        <taxon>Brassicaceae</taxon>
        <taxon>Brassiceae</taxon>
        <taxon>Brassica</taxon>
    </lineage>
</organism>
<name>A0A8X7QPW0_BRACI</name>
<proteinExistence type="predicted"/>
<reference evidence="1 2" key="1">
    <citation type="submission" date="2020-02" db="EMBL/GenBank/DDBJ databases">
        <authorList>
            <person name="Ma Q."/>
            <person name="Huang Y."/>
            <person name="Song X."/>
            <person name="Pei D."/>
        </authorList>
    </citation>
    <scope>NUCLEOTIDE SEQUENCE [LARGE SCALE GENOMIC DNA]</scope>
    <source>
        <strain evidence="1">Sxm20200214</strain>
        <tissue evidence="1">Leaf</tissue>
    </source>
</reference>
<gene>
    <name evidence="1" type="ORF">Bca52824_057089</name>
</gene>
<evidence type="ECO:0000313" key="1">
    <source>
        <dbReference type="EMBL" id="KAG2274534.1"/>
    </source>
</evidence>
<dbReference type="Proteomes" id="UP000886595">
    <property type="component" value="Unassembled WGS sequence"/>
</dbReference>
<accession>A0A8X7QPW0</accession>